<feature type="transmembrane region" description="Helical" evidence="11">
    <location>
        <begin position="301"/>
        <end position="324"/>
    </location>
</feature>
<name>A0AAJ6QWZ0_9ACAR</name>
<dbReference type="Proteomes" id="UP000694867">
    <property type="component" value="Unplaced"/>
</dbReference>
<dbReference type="InterPro" id="IPR036719">
    <property type="entry name" value="Neuro-gated_channel_TM_sf"/>
</dbReference>
<accession>A0AAJ6QWZ0</accession>
<dbReference type="InterPro" id="IPR006028">
    <property type="entry name" value="GABAA/Glycine_rcpt"/>
</dbReference>
<evidence type="ECO:0000256" key="3">
    <source>
        <dbReference type="ARBA" id="ARBA00022448"/>
    </source>
</evidence>
<keyword evidence="9 11" id="KW-0472">Membrane</keyword>
<feature type="signal peptide" evidence="12">
    <location>
        <begin position="1"/>
        <end position="23"/>
    </location>
</feature>
<keyword evidence="3" id="KW-0813">Transport</keyword>
<dbReference type="InterPro" id="IPR038050">
    <property type="entry name" value="Neuro_actylchol_rec"/>
</dbReference>
<dbReference type="PRINTS" id="PR00253">
    <property type="entry name" value="GABAARECEPTR"/>
</dbReference>
<evidence type="ECO:0000259" key="13">
    <source>
        <dbReference type="Pfam" id="PF02931"/>
    </source>
</evidence>
<gene>
    <name evidence="15" type="primary">LOC100901989</name>
</gene>
<evidence type="ECO:0000256" key="1">
    <source>
        <dbReference type="ARBA" id="ARBA00004141"/>
    </source>
</evidence>
<comment type="subcellular location">
    <subcellularLocation>
        <location evidence="2">Cell membrane</location>
    </subcellularLocation>
    <subcellularLocation>
        <location evidence="1">Membrane</location>
        <topology evidence="1">Multi-pass membrane protein</topology>
    </subcellularLocation>
</comment>
<keyword evidence="4" id="KW-1003">Cell membrane</keyword>
<dbReference type="GO" id="GO:0005230">
    <property type="term" value="F:extracellular ligand-gated monoatomic ion channel activity"/>
    <property type="evidence" value="ECO:0007669"/>
    <property type="project" value="InterPro"/>
</dbReference>
<evidence type="ECO:0000256" key="4">
    <source>
        <dbReference type="ARBA" id="ARBA00022475"/>
    </source>
</evidence>
<feature type="domain" description="Neurotransmitter-gated ion-channel ligand-binding" evidence="13">
    <location>
        <begin position="57"/>
        <end position="197"/>
    </location>
</feature>
<dbReference type="AlphaFoldDB" id="A0AAJ6QWZ0"/>
<dbReference type="Pfam" id="PF02931">
    <property type="entry name" value="Neur_chan_LBD"/>
    <property type="match status" value="1"/>
</dbReference>
<keyword evidence="7 11" id="KW-1133">Transmembrane helix</keyword>
<dbReference type="GO" id="GO:0004888">
    <property type="term" value="F:transmembrane signaling receptor activity"/>
    <property type="evidence" value="ECO:0007669"/>
    <property type="project" value="InterPro"/>
</dbReference>
<keyword evidence="15" id="KW-0675">Receptor</keyword>
<dbReference type="InterPro" id="IPR006202">
    <property type="entry name" value="Neur_chan_lig-bd"/>
</dbReference>
<dbReference type="RefSeq" id="XP_003746601.1">
    <property type="nucleotide sequence ID" value="XM_003746553.1"/>
</dbReference>
<evidence type="ECO:0000313" key="14">
    <source>
        <dbReference type="Proteomes" id="UP000694867"/>
    </source>
</evidence>
<keyword evidence="14" id="KW-1185">Reference proteome</keyword>
<dbReference type="Gene3D" id="1.20.58.390">
    <property type="entry name" value="Neurotransmitter-gated ion-channel transmembrane domain"/>
    <property type="match status" value="1"/>
</dbReference>
<proteinExistence type="predicted"/>
<dbReference type="InterPro" id="IPR006201">
    <property type="entry name" value="Neur_channel"/>
</dbReference>
<dbReference type="Gene3D" id="2.70.170.10">
    <property type="entry name" value="Neurotransmitter-gated ion-channel ligand-binding domain"/>
    <property type="match status" value="1"/>
</dbReference>
<keyword evidence="10" id="KW-0407">Ion channel</keyword>
<organism evidence="14 15">
    <name type="scientific">Galendromus occidentalis</name>
    <name type="common">western predatory mite</name>
    <dbReference type="NCBI Taxonomy" id="34638"/>
    <lineage>
        <taxon>Eukaryota</taxon>
        <taxon>Metazoa</taxon>
        <taxon>Ecdysozoa</taxon>
        <taxon>Arthropoda</taxon>
        <taxon>Chelicerata</taxon>
        <taxon>Arachnida</taxon>
        <taxon>Acari</taxon>
        <taxon>Parasitiformes</taxon>
        <taxon>Mesostigmata</taxon>
        <taxon>Gamasina</taxon>
        <taxon>Phytoseioidea</taxon>
        <taxon>Phytoseiidae</taxon>
        <taxon>Typhlodrominae</taxon>
        <taxon>Galendromus</taxon>
    </lineage>
</organism>
<keyword evidence="5 11" id="KW-0812">Transmembrane</keyword>
<evidence type="ECO:0000313" key="15">
    <source>
        <dbReference type="RefSeq" id="XP_003746601.1"/>
    </source>
</evidence>
<evidence type="ECO:0000256" key="7">
    <source>
        <dbReference type="ARBA" id="ARBA00022989"/>
    </source>
</evidence>
<dbReference type="SUPFAM" id="SSF63712">
    <property type="entry name" value="Nicotinic receptor ligand binding domain-like"/>
    <property type="match status" value="1"/>
</dbReference>
<dbReference type="GO" id="GO:0005886">
    <property type="term" value="C:plasma membrane"/>
    <property type="evidence" value="ECO:0007669"/>
    <property type="project" value="UniProtKB-SubCell"/>
</dbReference>
<evidence type="ECO:0000256" key="2">
    <source>
        <dbReference type="ARBA" id="ARBA00004236"/>
    </source>
</evidence>
<evidence type="ECO:0000256" key="10">
    <source>
        <dbReference type="ARBA" id="ARBA00023303"/>
    </source>
</evidence>
<evidence type="ECO:0000256" key="6">
    <source>
        <dbReference type="ARBA" id="ARBA00022729"/>
    </source>
</evidence>
<dbReference type="InterPro" id="IPR036734">
    <property type="entry name" value="Neur_chan_lig-bd_sf"/>
</dbReference>
<feature type="chain" id="PRO_5042596446" evidence="12">
    <location>
        <begin position="24"/>
        <end position="416"/>
    </location>
</feature>
<evidence type="ECO:0000256" key="8">
    <source>
        <dbReference type="ARBA" id="ARBA00023065"/>
    </source>
</evidence>
<dbReference type="KEGG" id="goe:100901989"/>
<evidence type="ECO:0000256" key="9">
    <source>
        <dbReference type="ARBA" id="ARBA00023136"/>
    </source>
</evidence>
<protein>
    <submittedName>
        <fullName evidence="15">Glycine receptor subunit alpha-4</fullName>
    </submittedName>
</protein>
<keyword evidence="8" id="KW-0406">Ion transport</keyword>
<dbReference type="PANTHER" id="PTHR18945">
    <property type="entry name" value="NEUROTRANSMITTER GATED ION CHANNEL"/>
    <property type="match status" value="1"/>
</dbReference>
<reference evidence="15" key="1">
    <citation type="submission" date="2025-08" db="UniProtKB">
        <authorList>
            <consortium name="RefSeq"/>
        </authorList>
    </citation>
    <scope>IDENTIFICATION</scope>
</reference>
<keyword evidence="6 12" id="KW-0732">Signal</keyword>
<dbReference type="GeneID" id="100901989"/>
<evidence type="ECO:0000256" key="12">
    <source>
        <dbReference type="SAM" id="SignalP"/>
    </source>
</evidence>
<sequence length="416" mass="47705">MRLEFVVGLQAALILCSPNLVSCDDTIHCAERRPNDVHGVLRCLIDQKHISRAPPYTVNVNVSVRTLSITSPDDTSLDYVFHMIVTEKYIDTRLRFKVYQAGRYHHGLNAFPYRNSLWTPKLLPVENDPPSNFPTFWERVTVFPSGEVHFRRRIKVALTCRTTMDIFPFDHPVCKFSLYAAGYRRDQVHLSWDHHAPAFILSEGLSNVNAPPVRVEVASCSIEEQATYNAACIKASTILARDHIVYWVTLYVPSIVLVTSAFMTFWLKATPPRSMIGTTTRLTYISTTNNLRNQLSSVSSLVSLNVWDSVSIIIIYFCILEFIFTDYLGRHPRAYEKEDEKFLEEASARSSLTFCDKMILYLRRPNAKIANDIDVFCRIAVPLVYLKFLIGYFVANHSVFAEDVERTLKAYKDFMD</sequence>
<feature type="transmembrane region" description="Helical" evidence="11">
    <location>
        <begin position="244"/>
        <end position="267"/>
    </location>
</feature>
<evidence type="ECO:0000256" key="5">
    <source>
        <dbReference type="ARBA" id="ARBA00022692"/>
    </source>
</evidence>
<dbReference type="SUPFAM" id="SSF90112">
    <property type="entry name" value="Neurotransmitter-gated ion-channel transmembrane pore"/>
    <property type="match status" value="1"/>
</dbReference>
<evidence type="ECO:0000256" key="11">
    <source>
        <dbReference type="SAM" id="Phobius"/>
    </source>
</evidence>